<sequence>MVSNLIARKRKAHEVDVEDIKRGIPAVLRRRPIRAILEGVPARIYVSLFRQRASNTQVTMSPREIQPLFGILIGMGLFSNAKIKKL</sequence>
<gene>
    <name evidence="1" type="ORF">NQ318_002328</name>
</gene>
<keyword evidence="2" id="KW-1185">Reference proteome</keyword>
<evidence type="ECO:0000313" key="2">
    <source>
        <dbReference type="Proteomes" id="UP001162162"/>
    </source>
</evidence>
<dbReference type="Proteomes" id="UP001162162">
    <property type="component" value="Unassembled WGS sequence"/>
</dbReference>
<comment type="caution">
    <text evidence="1">The sequence shown here is derived from an EMBL/GenBank/DDBJ whole genome shotgun (WGS) entry which is preliminary data.</text>
</comment>
<evidence type="ECO:0000313" key="1">
    <source>
        <dbReference type="EMBL" id="KAJ8958533.1"/>
    </source>
</evidence>
<name>A0AAV8Z3L3_9CUCU</name>
<dbReference type="EMBL" id="JAPWTK010000017">
    <property type="protein sequence ID" value="KAJ8958533.1"/>
    <property type="molecule type" value="Genomic_DNA"/>
</dbReference>
<proteinExistence type="predicted"/>
<protein>
    <submittedName>
        <fullName evidence="1">Uncharacterized protein</fullName>
    </submittedName>
</protein>
<reference evidence="1" key="1">
    <citation type="journal article" date="2023" name="Insect Mol. Biol.">
        <title>Genome sequencing provides insights into the evolution of gene families encoding plant cell wall-degrading enzymes in longhorned beetles.</title>
        <authorList>
            <person name="Shin N.R."/>
            <person name="Okamura Y."/>
            <person name="Kirsch R."/>
            <person name="Pauchet Y."/>
        </authorList>
    </citation>
    <scope>NUCLEOTIDE SEQUENCE</scope>
    <source>
        <strain evidence="1">AMC_N1</strain>
    </source>
</reference>
<organism evidence="1 2">
    <name type="scientific">Aromia moschata</name>
    <dbReference type="NCBI Taxonomy" id="1265417"/>
    <lineage>
        <taxon>Eukaryota</taxon>
        <taxon>Metazoa</taxon>
        <taxon>Ecdysozoa</taxon>
        <taxon>Arthropoda</taxon>
        <taxon>Hexapoda</taxon>
        <taxon>Insecta</taxon>
        <taxon>Pterygota</taxon>
        <taxon>Neoptera</taxon>
        <taxon>Endopterygota</taxon>
        <taxon>Coleoptera</taxon>
        <taxon>Polyphaga</taxon>
        <taxon>Cucujiformia</taxon>
        <taxon>Chrysomeloidea</taxon>
        <taxon>Cerambycidae</taxon>
        <taxon>Cerambycinae</taxon>
        <taxon>Callichromatini</taxon>
        <taxon>Aromia</taxon>
    </lineage>
</organism>
<dbReference type="AlphaFoldDB" id="A0AAV8Z3L3"/>
<accession>A0AAV8Z3L3</accession>